<dbReference type="PROSITE" id="PS01083">
    <property type="entry name" value="DNA_PHOTOLYASES_2_1"/>
    <property type="match status" value="1"/>
</dbReference>
<dbReference type="FunFam" id="3.40.50.620:FF:000110">
    <property type="entry name" value="Deoxyribodipyrimidine photolyase"/>
    <property type="match status" value="1"/>
</dbReference>
<dbReference type="PROSITE" id="PS01084">
    <property type="entry name" value="DNA_PHOTOLYASES_2_2"/>
    <property type="match status" value="1"/>
</dbReference>
<evidence type="ECO:0000256" key="14">
    <source>
        <dbReference type="ARBA" id="ARBA00083107"/>
    </source>
</evidence>
<keyword evidence="18" id="KW-1185">Reference proteome</keyword>
<reference evidence="17" key="1">
    <citation type="journal article" date="2023" name="G3 (Bethesda)">
        <title>A reference genome for the long-term kleptoplast-retaining sea slug Elysia crispata morphotype clarki.</title>
        <authorList>
            <person name="Eastman K.E."/>
            <person name="Pendleton A.L."/>
            <person name="Shaikh M.A."/>
            <person name="Suttiyut T."/>
            <person name="Ogas R."/>
            <person name="Tomko P."/>
            <person name="Gavelis G."/>
            <person name="Widhalm J.R."/>
            <person name="Wisecaver J.H."/>
        </authorList>
    </citation>
    <scope>NUCLEOTIDE SEQUENCE</scope>
    <source>
        <strain evidence="17">ECLA1</strain>
    </source>
</reference>
<evidence type="ECO:0000313" key="18">
    <source>
        <dbReference type="Proteomes" id="UP001283361"/>
    </source>
</evidence>
<comment type="function">
    <text evidence="13">Involved in repair of UV radiation-induced DNA damage. Catalyzes the light-dependent monomerization (300-600 nm) of cyclobutyl pyrimidine dimers (in cis-syn configuration), which are formed between adjacent bases on the same DNA strand upon exposure to ultraviolet radiation.</text>
</comment>
<feature type="region of interest" description="Disordered" evidence="15">
    <location>
        <begin position="27"/>
        <end position="55"/>
    </location>
</feature>
<accession>A0AAE0YA44</accession>
<feature type="compositionally biased region" description="Basic and acidic residues" evidence="15">
    <location>
        <begin position="27"/>
        <end position="42"/>
    </location>
</feature>
<comment type="catalytic activity">
    <reaction evidence="12">
        <text>cyclobutadipyrimidine (in DNA) = 2 pyrimidine residues (in DNA).</text>
        <dbReference type="EC" id="4.1.99.3"/>
    </reaction>
</comment>
<dbReference type="EC" id="4.1.99.3" evidence="3"/>
<dbReference type="InterPro" id="IPR032673">
    <property type="entry name" value="DNA_photolyase_2_CS"/>
</dbReference>
<dbReference type="SUPFAM" id="SSF52425">
    <property type="entry name" value="Cryptochrome/photolyase, N-terminal domain"/>
    <property type="match status" value="1"/>
</dbReference>
<protein>
    <recommendedName>
        <fullName evidence="4">Deoxyribodipyrimidine photo-lyase</fullName>
        <ecNumber evidence="3">4.1.99.3</ecNumber>
    </recommendedName>
    <alternativeName>
        <fullName evidence="11">DNA photolyase</fullName>
    </alternativeName>
    <alternativeName>
        <fullName evidence="14">Photoreactivating enzyme</fullName>
    </alternativeName>
</protein>
<dbReference type="InterPro" id="IPR006050">
    <property type="entry name" value="DNA_photolyase_N"/>
</dbReference>
<comment type="cofactor">
    <cofactor evidence="1">
        <name>FAD</name>
        <dbReference type="ChEBI" id="CHEBI:57692"/>
    </cofactor>
</comment>
<feature type="compositionally biased region" description="Polar residues" evidence="15">
    <location>
        <begin position="87"/>
        <end position="115"/>
    </location>
</feature>
<evidence type="ECO:0000256" key="8">
    <source>
        <dbReference type="ARBA" id="ARBA00023125"/>
    </source>
</evidence>
<dbReference type="Proteomes" id="UP001283361">
    <property type="component" value="Unassembled WGS sequence"/>
</dbReference>
<keyword evidence="5" id="KW-0285">Flavoprotein</keyword>
<feature type="compositionally biased region" description="Acidic residues" evidence="15">
    <location>
        <begin position="180"/>
        <end position="189"/>
    </location>
</feature>
<dbReference type="GO" id="GO:0000719">
    <property type="term" value="P:photoreactive repair"/>
    <property type="evidence" value="ECO:0007669"/>
    <property type="project" value="TreeGrafter"/>
</dbReference>
<evidence type="ECO:0000256" key="4">
    <source>
        <dbReference type="ARBA" id="ARBA00014046"/>
    </source>
</evidence>
<dbReference type="Gene3D" id="3.40.50.620">
    <property type="entry name" value="HUPs"/>
    <property type="match status" value="1"/>
</dbReference>
<dbReference type="PANTHER" id="PTHR10211:SF0">
    <property type="entry name" value="DEOXYRIBODIPYRIMIDINE PHOTO-LYASE"/>
    <property type="match status" value="1"/>
</dbReference>
<dbReference type="EMBL" id="JAWDGP010006658">
    <property type="protein sequence ID" value="KAK3737318.1"/>
    <property type="molecule type" value="Genomic_DNA"/>
</dbReference>
<evidence type="ECO:0000256" key="2">
    <source>
        <dbReference type="ARBA" id="ARBA00006409"/>
    </source>
</evidence>
<evidence type="ECO:0000259" key="16">
    <source>
        <dbReference type="PROSITE" id="PS51645"/>
    </source>
</evidence>
<dbReference type="PROSITE" id="PS51645">
    <property type="entry name" value="PHR_CRY_ALPHA_BETA"/>
    <property type="match status" value="1"/>
</dbReference>
<dbReference type="Pfam" id="PF00875">
    <property type="entry name" value="DNA_photolyase"/>
    <property type="match status" value="1"/>
</dbReference>
<evidence type="ECO:0000256" key="3">
    <source>
        <dbReference type="ARBA" id="ARBA00013149"/>
    </source>
</evidence>
<evidence type="ECO:0000256" key="5">
    <source>
        <dbReference type="ARBA" id="ARBA00022630"/>
    </source>
</evidence>
<evidence type="ECO:0000256" key="1">
    <source>
        <dbReference type="ARBA" id="ARBA00001974"/>
    </source>
</evidence>
<dbReference type="FunFam" id="1.25.40.80:FF:000004">
    <property type="entry name" value="Deoxyribodipyrimidine photolyase"/>
    <property type="match status" value="1"/>
</dbReference>
<sequence>MESQDHPCSSLRSEWSPRIPLLFTEVRMESQDHDDQPSDRYRAGRVRQTSHSFHPLRPVRSKDVLSYPGVAIVTNSVRYCSTVFSQRSPPTITSISTMGEDNPASLENKTSGGNTSKKETEVKDEKTSEPKENEKSNAKDKGQKSKPEPRERPVRKVEKRKLEKSSEDETAAKRSKAEDEQNNTDEPAEDLGKTDNEDFIKKINQRRTDVCEDVSKFKFNKKRVRVISEEEDFSEDSNGVVYWMSRDQRVQDNWAFLYAQRLAMKLEIPLHVCFCLVPKYLDATIRMYGFMMKGLAQVEKECRELNIPFHLLYGQASKSIPAFVKEHNIGGVVTDFSPLRVPVKWVDDLKNALPSDVPLCQVDAHNLVPCWEASPKLEYGARTIRNKIHNQLGGFLTEFPPLVKHPHPPKTMPKLTDWKKADMTLEVDRTVPEVTWAKPGSQAAYKILQSFCEKRLKHFATQRNDPNKQALSNLSPWIHFGQISVQRCILTVRLYRSKSSDSVNAFIEEAVIRRELADNFCYYNKHYDSIKGAYDWAKKSLALHKDDKRPYLYTRDQLEESKTHDDLWNAAQDQLVLEGKMHGFLRMYWAKKILEWTNSPEEALAFSIYLNDRFSLDGRDPNGYVGCMWSICGIHDQGWAERAVFGKIRYMNYQGCKRKFDVPGFVLSSSEHSKIFIVRFNFQEDPPATQQLLSAYNFQHVTGYLLLKTHFQRYQI</sequence>
<keyword evidence="10" id="KW-0456">Lyase</keyword>
<evidence type="ECO:0000256" key="15">
    <source>
        <dbReference type="SAM" id="MobiDB-lite"/>
    </source>
</evidence>
<keyword evidence="9" id="KW-0234">DNA repair</keyword>
<dbReference type="Gene3D" id="1.10.579.10">
    <property type="entry name" value="DNA Cyclobutane Dipyrimidine Photolyase, subunit A, domain 3"/>
    <property type="match status" value="1"/>
</dbReference>
<dbReference type="AlphaFoldDB" id="A0AAE0YA44"/>
<feature type="compositionally biased region" description="Basic and acidic residues" evidence="15">
    <location>
        <begin position="116"/>
        <end position="179"/>
    </location>
</feature>
<dbReference type="GO" id="GO:0003677">
    <property type="term" value="F:DNA binding"/>
    <property type="evidence" value="ECO:0007669"/>
    <property type="project" value="UniProtKB-KW"/>
</dbReference>
<dbReference type="InterPro" id="IPR036155">
    <property type="entry name" value="Crypto/Photolyase_N_sf"/>
</dbReference>
<evidence type="ECO:0000256" key="13">
    <source>
        <dbReference type="ARBA" id="ARBA00059220"/>
    </source>
</evidence>
<dbReference type="InterPro" id="IPR052219">
    <property type="entry name" value="Photolyase_Class-2"/>
</dbReference>
<name>A0AAE0YA44_9GAST</name>
<proteinExistence type="inferred from homology"/>
<dbReference type="NCBIfam" id="TIGR00591">
    <property type="entry name" value="phr2"/>
    <property type="match status" value="1"/>
</dbReference>
<evidence type="ECO:0000256" key="11">
    <source>
        <dbReference type="ARBA" id="ARBA00031671"/>
    </source>
</evidence>
<evidence type="ECO:0000313" key="17">
    <source>
        <dbReference type="EMBL" id="KAK3737318.1"/>
    </source>
</evidence>
<dbReference type="InterPro" id="IPR014729">
    <property type="entry name" value="Rossmann-like_a/b/a_fold"/>
</dbReference>
<comment type="similarity">
    <text evidence="2">Belongs to the DNA photolyase class-2 family.</text>
</comment>
<keyword evidence="7" id="KW-0274">FAD</keyword>
<evidence type="ECO:0000256" key="9">
    <source>
        <dbReference type="ARBA" id="ARBA00023204"/>
    </source>
</evidence>
<comment type="caution">
    <text evidence="17">The sequence shown here is derived from an EMBL/GenBank/DDBJ whole genome shotgun (WGS) entry which is preliminary data.</text>
</comment>
<dbReference type="GO" id="GO:0009650">
    <property type="term" value="P:UV protection"/>
    <property type="evidence" value="ECO:0007669"/>
    <property type="project" value="UniProtKB-ARBA"/>
</dbReference>
<dbReference type="PANTHER" id="PTHR10211">
    <property type="entry name" value="DEOXYRIBODIPYRIMIDINE PHOTOLYASE"/>
    <property type="match status" value="1"/>
</dbReference>
<dbReference type="SUPFAM" id="SSF48173">
    <property type="entry name" value="Cryptochrome/photolyase FAD-binding domain"/>
    <property type="match status" value="1"/>
</dbReference>
<keyword evidence="6" id="KW-0227">DNA damage</keyword>
<feature type="domain" description="Photolyase/cryptochrome alpha/beta" evidence="16">
    <location>
        <begin position="238"/>
        <end position="370"/>
    </location>
</feature>
<gene>
    <name evidence="17" type="ORF">RRG08_067383</name>
</gene>
<dbReference type="Gene3D" id="1.25.40.80">
    <property type="match status" value="1"/>
</dbReference>
<dbReference type="FunFam" id="1.10.579.10:FF:000002">
    <property type="entry name" value="Deoxyribodipyrimidine photolyase"/>
    <property type="match status" value="1"/>
</dbReference>
<dbReference type="InterPro" id="IPR036134">
    <property type="entry name" value="Crypto/Photolyase_FAD-like_sf"/>
</dbReference>
<keyword evidence="8" id="KW-0238">DNA-binding</keyword>
<dbReference type="InterPro" id="IPR008148">
    <property type="entry name" value="DNA_photolyase_2"/>
</dbReference>
<feature type="region of interest" description="Disordered" evidence="15">
    <location>
        <begin position="87"/>
        <end position="197"/>
    </location>
</feature>
<organism evidence="17 18">
    <name type="scientific">Elysia crispata</name>
    <name type="common">lettuce slug</name>
    <dbReference type="NCBI Taxonomy" id="231223"/>
    <lineage>
        <taxon>Eukaryota</taxon>
        <taxon>Metazoa</taxon>
        <taxon>Spiralia</taxon>
        <taxon>Lophotrochozoa</taxon>
        <taxon>Mollusca</taxon>
        <taxon>Gastropoda</taxon>
        <taxon>Heterobranchia</taxon>
        <taxon>Euthyneura</taxon>
        <taxon>Panpulmonata</taxon>
        <taxon>Sacoglossa</taxon>
        <taxon>Placobranchoidea</taxon>
        <taxon>Plakobranchidae</taxon>
        <taxon>Elysia</taxon>
    </lineage>
</organism>
<evidence type="ECO:0000256" key="7">
    <source>
        <dbReference type="ARBA" id="ARBA00022827"/>
    </source>
</evidence>
<evidence type="ECO:0000256" key="12">
    <source>
        <dbReference type="ARBA" id="ARBA00033999"/>
    </source>
</evidence>
<evidence type="ECO:0000256" key="10">
    <source>
        <dbReference type="ARBA" id="ARBA00023239"/>
    </source>
</evidence>
<evidence type="ECO:0000256" key="6">
    <source>
        <dbReference type="ARBA" id="ARBA00022763"/>
    </source>
</evidence>
<dbReference type="GO" id="GO:0003904">
    <property type="term" value="F:deoxyribodipyrimidine photo-lyase activity"/>
    <property type="evidence" value="ECO:0007669"/>
    <property type="project" value="UniProtKB-EC"/>
</dbReference>